<feature type="compositionally biased region" description="Basic and acidic residues" evidence="1">
    <location>
        <begin position="34"/>
        <end position="45"/>
    </location>
</feature>
<sequence length="45" mass="4696">MTRRGGAGPRWWGRAGQDGGGSVAAGRSGSGVVADKRPWQWGRAE</sequence>
<feature type="region of interest" description="Disordered" evidence="1">
    <location>
        <begin position="1"/>
        <end position="45"/>
    </location>
</feature>
<feature type="compositionally biased region" description="Low complexity" evidence="1">
    <location>
        <begin position="24"/>
        <end position="33"/>
    </location>
</feature>
<evidence type="ECO:0000256" key="1">
    <source>
        <dbReference type="SAM" id="MobiDB-lite"/>
    </source>
</evidence>
<accession>A0A0A8YK82</accession>
<reference evidence="2" key="2">
    <citation type="journal article" date="2015" name="Data Brief">
        <title>Shoot transcriptome of the giant reed, Arundo donax.</title>
        <authorList>
            <person name="Barrero R.A."/>
            <person name="Guerrero F.D."/>
            <person name="Moolhuijzen P."/>
            <person name="Goolsby J.A."/>
            <person name="Tidwell J."/>
            <person name="Bellgard S.E."/>
            <person name="Bellgard M.I."/>
        </authorList>
    </citation>
    <scope>NUCLEOTIDE SEQUENCE</scope>
    <source>
        <tissue evidence="2">Shoot tissue taken approximately 20 cm above the soil surface</tissue>
    </source>
</reference>
<dbReference type="AlphaFoldDB" id="A0A0A8YK82"/>
<dbReference type="EMBL" id="GBRH01274898">
    <property type="protein sequence ID" value="JAD22997.1"/>
    <property type="molecule type" value="Transcribed_RNA"/>
</dbReference>
<organism evidence="2">
    <name type="scientific">Arundo donax</name>
    <name type="common">Giant reed</name>
    <name type="synonym">Donax arundinaceus</name>
    <dbReference type="NCBI Taxonomy" id="35708"/>
    <lineage>
        <taxon>Eukaryota</taxon>
        <taxon>Viridiplantae</taxon>
        <taxon>Streptophyta</taxon>
        <taxon>Embryophyta</taxon>
        <taxon>Tracheophyta</taxon>
        <taxon>Spermatophyta</taxon>
        <taxon>Magnoliopsida</taxon>
        <taxon>Liliopsida</taxon>
        <taxon>Poales</taxon>
        <taxon>Poaceae</taxon>
        <taxon>PACMAD clade</taxon>
        <taxon>Arundinoideae</taxon>
        <taxon>Arundineae</taxon>
        <taxon>Arundo</taxon>
    </lineage>
</organism>
<protein>
    <submittedName>
        <fullName evidence="2">Uncharacterized protein</fullName>
    </submittedName>
</protein>
<reference evidence="2" key="1">
    <citation type="submission" date="2014-09" db="EMBL/GenBank/DDBJ databases">
        <authorList>
            <person name="Magalhaes I.L.F."/>
            <person name="Oliveira U."/>
            <person name="Santos F.R."/>
            <person name="Vidigal T.H.D.A."/>
            <person name="Brescovit A.D."/>
            <person name="Santos A.J."/>
        </authorList>
    </citation>
    <scope>NUCLEOTIDE SEQUENCE</scope>
    <source>
        <tissue evidence="2">Shoot tissue taken approximately 20 cm above the soil surface</tissue>
    </source>
</reference>
<name>A0A0A8YK82_ARUDO</name>
<proteinExistence type="predicted"/>
<evidence type="ECO:0000313" key="2">
    <source>
        <dbReference type="EMBL" id="JAD22997.1"/>
    </source>
</evidence>